<dbReference type="Gene3D" id="3.30.1150.10">
    <property type="match status" value="1"/>
</dbReference>
<dbReference type="GO" id="GO:0016020">
    <property type="term" value="C:membrane"/>
    <property type="evidence" value="ECO:0007669"/>
    <property type="project" value="InterPro"/>
</dbReference>
<dbReference type="OrthoDB" id="6194496at2"/>
<sequence>MKNDNNYKSAIAISLVLHLALLAVLIWGSDFSMSQPKPTGNMVQAVVIDPQLVQRQAREIRQQREAASKAEQERLDKLRKQSELLEKNRREEEERIRKLKEDKARAEKEAREATKQRKLEQERVRKEQEKIKQEKERLRREQELTAKAEAERKQKQEAIRRAEEERLAKQAAIEKAEKERLAREKAAQEAKAAAEKAERERVAKEKAAKKAAEKARKEQERLKRLERERKEQEAALGDIFSGLETESVQNSAAKQRHVASEKERYGAIYTQLIQNNLLMEDSFRGKSCKVSLRLLPTGSGAILSNVSVMEGDSRLCSATKRAVAQVNSFPLPADKEIVDELKNIILTVIPE</sequence>
<gene>
    <name evidence="2" type="primary">tolA</name>
    <name evidence="2" type="ORF">DI392_07040</name>
</gene>
<reference evidence="2 3" key="1">
    <citation type="submission" date="2018-05" db="EMBL/GenBank/DDBJ databases">
        <title>Vibrio limimaris sp. nov., isolated from marine sediment.</title>
        <authorList>
            <person name="Li C.-M."/>
        </authorList>
    </citation>
    <scope>NUCLEOTIDE SEQUENCE [LARGE SCALE GENOMIC DNA]</scope>
    <source>
        <strain evidence="2 3">E4404</strain>
    </source>
</reference>
<dbReference type="GO" id="GO:0019534">
    <property type="term" value="F:toxin transmembrane transporter activity"/>
    <property type="evidence" value="ECO:0007669"/>
    <property type="project" value="InterPro"/>
</dbReference>
<feature type="region of interest" description="Disordered" evidence="1">
    <location>
        <begin position="177"/>
        <end position="228"/>
    </location>
</feature>
<keyword evidence="3" id="KW-1185">Reference proteome</keyword>
<dbReference type="RefSeq" id="WP_109319201.1">
    <property type="nucleotide sequence ID" value="NZ_QFWT01000003.1"/>
</dbReference>
<feature type="region of interest" description="Disordered" evidence="1">
    <location>
        <begin position="60"/>
        <end position="159"/>
    </location>
</feature>
<accession>A0A2U3BAX2</accession>
<dbReference type="SUPFAM" id="SSF74653">
    <property type="entry name" value="TolA/TonB C-terminal domain"/>
    <property type="match status" value="1"/>
</dbReference>
<evidence type="ECO:0000313" key="2">
    <source>
        <dbReference type="EMBL" id="PWI33949.1"/>
    </source>
</evidence>
<dbReference type="Pfam" id="PF06519">
    <property type="entry name" value="TolA"/>
    <property type="match status" value="1"/>
</dbReference>
<proteinExistence type="predicted"/>
<dbReference type="AlphaFoldDB" id="A0A2U3BAX2"/>
<dbReference type="Proteomes" id="UP000245362">
    <property type="component" value="Unassembled WGS sequence"/>
</dbReference>
<evidence type="ECO:0000313" key="3">
    <source>
        <dbReference type="Proteomes" id="UP000245362"/>
    </source>
</evidence>
<dbReference type="NCBIfam" id="TIGR02794">
    <property type="entry name" value="tolA_full"/>
    <property type="match status" value="1"/>
</dbReference>
<dbReference type="EMBL" id="QFWT01000003">
    <property type="protein sequence ID" value="PWI33949.1"/>
    <property type="molecule type" value="Genomic_DNA"/>
</dbReference>
<protein>
    <submittedName>
        <fullName evidence="2">Cell envelope integrity protein TolA</fullName>
    </submittedName>
</protein>
<organism evidence="2 3">
    <name type="scientific">Vibrio albus</name>
    <dbReference type="NCBI Taxonomy" id="2200953"/>
    <lineage>
        <taxon>Bacteria</taxon>
        <taxon>Pseudomonadati</taxon>
        <taxon>Pseudomonadota</taxon>
        <taxon>Gammaproteobacteria</taxon>
        <taxon>Vibrionales</taxon>
        <taxon>Vibrionaceae</taxon>
        <taxon>Vibrio</taxon>
    </lineage>
</organism>
<dbReference type="InterPro" id="IPR014161">
    <property type="entry name" value="Tol-Pal_TolA"/>
</dbReference>
<evidence type="ECO:0000256" key="1">
    <source>
        <dbReference type="SAM" id="MobiDB-lite"/>
    </source>
</evidence>
<comment type="caution">
    <text evidence="2">The sequence shown here is derived from an EMBL/GenBank/DDBJ whole genome shotgun (WGS) entry which is preliminary data.</text>
</comment>
<name>A0A2U3BAX2_9VIBR</name>
<dbReference type="GO" id="GO:0043213">
    <property type="term" value="P:bacteriocin transport"/>
    <property type="evidence" value="ECO:0007669"/>
    <property type="project" value="InterPro"/>
</dbReference>